<dbReference type="InterPro" id="IPR039041">
    <property type="entry name" value="Nav/unc-53"/>
</dbReference>
<organism evidence="8">
    <name type="scientific">Enterobius vermicularis</name>
    <name type="common">Human pinworm</name>
    <dbReference type="NCBI Taxonomy" id="51028"/>
    <lineage>
        <taxon>Eukaryota</taxon>
        <taxon>Metazoa</taxon>
        <taxon>Ecdysozoa</taxon>
        <taxon>Nematoda</taxon>
        <taxon>Chromadorea</taxon>
        <taxon>Rhabditida</taxon>
        <taxon>Spirurina</taxon>
        <taxon>Oxyuridomorpha</taxon>
        <taxon>Oxyuroidea</taxon>
        <taxon>Oxyuridae</taxon>
        <taxon>Enterobius</taxon>
    </lineage>
</organism>
<evidence type="ECO:0000256" key="1">
    <source>
        <dbReference type="ARBA" id="ARBA00006255"/>
    </source>
</evidence>
<comment type="similarity">
    <text evidence="1">Belongs to the Nav/unc-53 family.</text>
</comment>
<dbReference type="PANTHER" id="PTHR12784:SF28">
    <property type="entry name" value="PROTEIN SICKIE"/>
    <property type="match status" value="1"/>
</dbReference>
<evidence type="ECO:0000256" key="2">
    <source>
        <dbReference type="ARBA" id="ARBA00023054"/>
    </source>
</evidence>
<evidence type="ECO:0000256" key="4">
    <source>
        <dbReference type="SAM" id="MobiDB-lite"/>
    </source>
</evidence>
<keyword evidence="7" id="KW-1185">Reference proteome</keyword>
<feature type="compositionally biased region" description="Low complexity" evidence="4">
    <location>
        <begin position="557"/>
        <end position="571"/>
    </location>
</feature>
<dbReference type="InterPro" id="IPR057126">
    <property type="entry name" value="NAV1-like_ubiquitin-like"/>
</dbReference>
<dbReference type="AlphaFoldDB" id="A0A0N4V513"/>
<feature type="region of interest" description="Disordered" evidence="4">
    <location>
        <begin position="406"/>
        <end position="433"/>
    </location>
</feature>
<gene>
    <name evidence="6" type="ORF">EVEC_LOCUS4923</name>
</gene>
<feature type="compositionally biased region" description="Low complexity" evidence="4">
    <location>
        <begin position="409"/>
        <end position="422"/>
    </location>
</feature>
<evidence type="ECO:0000313" key="7">
    <source>
        <dbReference type="Proteomes" id="UP000274131"/>
    </source>
</evidence>
<dbReference type="SUPFAM" id="SSF52540">
    <property type="entry name" value="P-loop containing nucleoside triphosphate hydrolases"/>
    <property type="match status" value="1"/>
</dbReference>
<dbReference type="OrthoDB" id="2161974at2759"/>
<dbReference type="GO" id="GO:0022008">
    <property type="term" value="P:neurogenesis"/>
    <property type="evidence" value="ECO:0007669"/>
    <property type="project" value="InterPro"/>
</dbReference>
<reference evidence="8" key="1">
    <citation type="submission" date="2016-03" db="UniProtKB">
        <authorList>
            <consortium name="WormBaseParasite"/>
        </authorList>
    </citation>
    <scope>IDENTIFICATION</scope>
</reference>
<keyword evidence="2 3" id="KW-0175">Coiled coil</keyword>
<evidence type="ECO:0000313" key="8">
    <source>
        <dbReference type="WBParaSite" id="EVEC_0000529201-mRNA-1"/>
    </source>
</evidence>
<reference evidence="6 7" key="2">
    <citation type="submission" date="2018-10" db="EMBL/GenBank/DDBJ databases">
        <authorList>
            <consortium name="Pathogen Informatics"/>
        </authorList>
    </citation>
    <scope>NUCLEOTIDE SEQUENCE [LARGE SCALE GENOMIC DNA]</scope>
</reference>
<dbReference type="GO" id="GO:0016887">
    <property type="term" value="F:ATP hydrolysis activity"/>
    <property type="evidence" value="ECO:0007669"/>
    <property type="project" value="InterPro"/>
</dbReference>
<dbReference type="EMBL" id="UXUI01008002">
    <property type="protein sequence ID" value="VDD90172.1"/>
    <property type="molecule type" value="Genomic_DNA"/>
</dbReference>
<feature type="coiled-coil region" evidence="3">
    <location>
        <begin position="441"/>
        <end position="510"/>
    </location>
</feature>
<dbReference type="STRING" id="51028.A0A0N4V513"/>
<dbReference type="InterPro" id="IPR057568">
    <property type="entry name" value="CortBP2_NAV1-like_AAA_lid"/>
</dbReference>
<evidence type="ECO:0000259" key="5">
    <source>
        <dbReference type="SMART" id="SM00382"/>
    </source>
</evidence>
<dbReference type="Proteomes" id="UP000274131">
    <property type="component" value="Unassembled WGS sequence"/>
</dbReference>
<dbReference type="Pfam" id="PF25408">
    <property type="entry name" value="AAA_lid_NAV1"/>
    <property type="match status" value="1"/>
</dbReference>
<evidence type="ECO:0000256" key="3">
    <source>
        <dbReference type="SAM" id="Coils"/>
    </source>
</evidence>
<proteinExistence type="inferred from homology"/>
<sequence length="1183" mass="130761">MRYSGKTLLLIIARISHAFEDSSSLSSGISENFDDISTDDLTARLILPISILKTVCYLAGLSLECLLTSLSDHPMTAAAAYGKLDDYQRYIGRQLPPKRSLSANQGSSALHLHQRRLHEQENIDQLLQKCRTSQRGLACNIQQVRYVDDGQDRVFRTVDASRHQIPHIALSEDGDTLCVRGGPARSSHRVSSKQDHQVQAGPGLAAMAGYHSLDRKAHLLGCYRSGDETSYRLVFIVLNAFDDDATAATLAMVSPRRIPSRQQLSLVHPSTENRHSVAAQRTVLLSSSGMSRSVVLGNTAASEVCQNLSQPAAPDDAVLSNFGKLQSASKLVPRRIPLTIAAQPSTSIDTTKNQKTGTSASVRKTPVENIYASFSHRDQSLQLHKLSDDSTVRTLQMKSSRYAESGYLSSASKTSPSSSAEATGSHLSLASSSGCTCSTVEERYEAEIRKLNKEVESYRATITKLTAKHDGYNQLIQVFENKLNLMAKHLEGLNGKSQLKKEEVTKLRAEIDSLRVMSFNSGVRVPPNTVTNSQLKASLTQAHDGAGELLKQPSLESVNSHRSSMSSSSKGSKTDKTSLNSFGKQGKKSWGTNVDFQIRSSFTRAFTKNKKVKNGSVSDVEQSPIHGSGISMALKSISGSTNKLDEIESVPQVVELKKQLEDRDSALTDVRLDALDKAREVDILKETINRLKASSSSRYLSTFRRIRSESRASSQQSLPALPDDDPVYELPPTSDSLTVATNRTSNSWNAPLLKVTVSVDYSGVFPAANSAGEISIGGVPLPNYQTTWQQFDAQLFRLFNEYINRIDPNGALGLHHKDSVIGYECGDFVRDILSNSAPSPLPADIVTQNTNIRMYLRGASQRGLDGLILECLFPRAMIDQLLTILLKSRRLVLFGATGIGKSNLARQLARYLSIRIGASSQDAIVDVKIGEDEHDKAMAKVQKQLESLLRQSKMTIILIDNIQRHKIAFLSSTFSSVETPANEGPYIICTVNRASQLPEMQVHHDFRMFLLPNNMDAIKGYMGRFLRRRILECEFRDYERPSAEIHRIVDFLPNVLAAVNAFIEKSNSRDVTIGSRVFLQCPLNADKSREWFIKLWNQMIIPYMVKVAKEGVKVLGRCGSFEDPTDLVCEQWPWLNGPPAEQVLQRLSIKESISNQFPTTQFDPLEALMRIQSNNSNPQQEVA</sequence>
<dbReference type="InterPro" id="IPR003959">
    <property type="entry name" value="ATPase_AAA_core"/>
</dbReference>
<dbReference type="InterPro" id="IPR003593">
    <property type="entry name" value="AAA+_ATPase"/>
</dbReference>
<accession>A0A0N4V513</accession>
<dbReference type="PANTHER" id="PTHR12784">
    <property type="entry name" value="STEERIN"/>
    <property type="match status" value="1"/>
</dbReference>
<dbReference type="GO" id="GO:0005524">
    <property type="term" value="F:ATP binding"/>
    <property type="evidence" value="ECO:0007669"/>
    <property type="project" value="InterPro"/>
</dbReference>
<protein>
    <submittedName>
        <fullName evidence="8">AAA domain-containing protein</fullName>
    </submittedName>
</protein>
<dbReference type="InterPro" id="IPR027417">
    <property type="entry name" value="P-loop_NTPase"/>
</dbReference>
<dbReference type="Gene3D" id="3.40.50.300">
    <property type="entry name" value="P-loop containing nucleotide triphosphate hydrolases"/>
    <property type="match status" value="1"/>
</dbReference>
<evidence type="ECO:0000313" key="6">
    <source>
        <dbReference type="EMBL" id="VDD90172.1"/>
    </source>
</evidence>
<feature type="domain" description="AAA+ ATPase" evidence="5">
    <location>
        <begin position="887"/>
        <end position="1014"/>
    </location>
</feature>
<dbReference type="SMART" id="SM00382">
    <property type="entry name" value="AAA"/>
    <property type="match status" value="1"/>
</dbReference>
<name>A0A0N4V513_ENTVE</name>
<feature type="region of interest" description="Disordered" evidence="4">
    <location>
        <begin position="551"/>
        <end position="588"/>
    </location>
</feature>
<dbReference type="WBParaSite" id="EVEC_0000529201-mRNA-1">
    <property type="protein sequence ID" value="EVEC_0000529201-mRNA-1"/>
    <property type="gene ID" value="EVEC_0000529201"/>
</dbReference>
<dbReference type="Pfam" id="PF00004">
    <property type="entry name" value="AAA"/>
    <property type="match status" value="1"/>
</dbReference>
<dbReference type="Pfam" id="PF23092">
    <property type="entry name" value="Ubiquitin_6"/>
    <property type="match status" value="1"/>
</dbReference>